<evidence type="ECO:0000313" key="2">
    <source>
        <dbReference type="EMBL" id="KAF3503500.1"/>
    </source>
</evidence>
<feature type="region of interest" description="Disordered" evidence="1">
    <location>
        <begin position="82"/>
        <end position="111"/>
    </location>
</feature>
<dbReference type="AlphaFoldDB" id="A0A8S9NG38"/>
<evidence type="ECO:0000313" key="3">
    <source>
        <dbReference type="Proteomes" id="UP000712600"/>
    </source>
</evidence>
<feature type="compositionally biased region" description="Basic and acidic residues" evidence="1">
    <location>
        <begin position="83"/>
        <end position="101"/>
    </location>
</feature>
<name>A0A8S9NG38_BRACR</name>
<organism evidence="2 3">
    <name type="scientific">Brassica cretica</name>
    <name type="common">Mustard</name>
    <dbReference type="NCBI Taxonomy" id="69181"/>
    <lineage>
        <taxon>Eukaryota</taxon>
        <taxon>Viridiplantae</taxon>
        <taxon>Streptophyta</taxon>
        <taxon>Embryophyta</taxon>
        <taxon>Tracheophyta</taxon>
        <taxon>Spermatophyta</taxon>
        <taxon>Magnoliopsida</taxon>
        <taxon>eudicotyledons</taxon>
        <taxon>Gunneridae</taxon>
        <taxon>Pentapetalae</taxon>
        <taxon>rosids</taxon>
        <taxon>malvids</taxon>
        <taxon>Brassicales</taxon>
        <taxon>Brassicaceae</taxon>
        <taxon>Brassiceae</taxon>
        <taxon>Brassica</taxon>
    </lineage>
</organism>
<comment type="caution">
    <text evidence="2">The sequence shown here is derived from an EMBL/GenBank/DDBJ whole genome shotgun (WGS) entry which is preliminary data.</text>
</comment>
<dbReference type="Proteomes" id="UP000712600">
    <property type="component" value="Unassembled WGS sequence"/>
</dbReference>
<reference evidence="2" key="1">
    <citation type="submission" date="2019-12" db="EMBL/GenBank/DDBJ databases">
        <title>Genome sequencing and annotation of Brassica cretica.</title>
        <authorList>
            <person name="Studholme D.J."/>
            <person name="Sarris P."/>
        </authorList>
    </citation>
    <scope>NUCLEOTIDE SEQUENCE</scope>
    <source>
        <strain evidence="2">PFS-109/04</strain>
        <tissue evidence="2">Leaf</tissue>
    </source>
</reference>
<gene>
    <name evidence="2" type="ORF">F2Q69_00042374</name>
</gene>
<sequence>MEYLHFYAMAAKGQKVKSISGTSGKLGFSYFPTLNGNRQCELRFPQFGARRRGVRINLTRKSHSKIRNDMQDSTCTNVISFKGEQRPDLETTPRKPEKKVSDQGSRSQDSAELFWQSRNIAALEEKREPTCEPVVTRAVRRAEQKGKREIVEVMRSRTSQFQTEYGNLKDAYTLVGDYRE</sequence>
<accession>A0A8S9NG38</accession>
<evidence type="ECO:0000256" key="1">
    <source>
        <dbReference type="SAM" id="MobiDB-lite"/>
    </source>
</evidence>
<dbReference type="EMBL" id="QGKX02001621">
    <property type="protein sequence ID" value="KAF3503500.1"/>
    <property type="molecule type" value="Genomic_DNA"/>
</dbReference>
<protein>
    <submittedName>
        <fullName evidence="2">Uncharacterized protein</fullName>
    </submittedName>
</protein>
<proteinExistence type="predicted"/>